<organism evidence="1 2">
    <name type="scientific">Candidatus Thermochlorobacter aerophilus</name>
    <dbReference type="NCBI Taxonomy" id="1868324"/>
    <lineage>
        <taxon>Bacteria</taxon>
        <taxon>Pseudomonadati</taxon>
        <taxon>Chlorobiota</taxon>
        <taxon>Chlorobiia</taxon>
        <taxon>Chlorobiales</taxon>
        <taxon>Candidatus Thermochlorobacteriaceae</taxon>
        <taxon>Candidatus Thermochlorobacter</taxon>
    </lineage>
</organism>
<accession>A0A395LVU3</accession>
<dbReference type="Proteomes" id="UP000266389">
    <property type="component" value="Unassembled WGS sequence"/>
</dbReference>
<reference evidence="1 2" key="1">
    <citation type="journal article" date="2011" name="ISME J.">
        <title>Community ecology of hot spring cyanobacterial mats: predominant populations and their functional potential.</title>
        <authorList>
            <person name="Klatt C.G."/>
            <person name="Wood J.M."/>
            <person name="Rusch D.B."/>
            <person name="Bateson M.M."/>
            <person name="Hamamura N."/>
            <person name="Heidelberg J.F."/>
            <person name="Grossman A.R."/>
            <person name="Bhaya D."/>
            <person name="Cohan F.M."/>
            <person name="Kuhl M."/>
            <person name="Bryant D.A."/>
            <person name="Ward D.M."/>
        </authorList>
    </citation>
    <scope>NUCLEOTIDE SEQUENCE [LARGE SCALE GENOMIC DNA]</scope>
    <source>
        <strain evidence="1">OS</strain>
    </source>
</reference>
<comment type="caution">
    <text evidence="1">The sequence shown here is derived from an EMBL/GenBank/DDBJ whole genome shotgun (WGS) entry which is preliminary data.</text>
</comment>
<proteinExistence type="predicted"/>
<evidence type="ECO:0000313" key="1">
    <source>
        <dbReference type="EMBL" id="RFM22751.1"/>
    </source>
</evidence>
<dbReference type="AlphaFoldDB" id="A0A395LVU3"/>
<protein>
    <submittedName>
        <fullName evidence="1">Uncharacterized protein</fullName>
    </submittedName>
</protein>
<gene>
    <name evidence="1" type="ORF">D0433_14465</name>
</gene>
<dbReference type="EMBL" id="PHFL01000077">
    <property type="protein sequence ID" value="RFM22751.1"/>
    <property type="molecule type" value="Genomic_DNA"/>
</dbReference>
<sequence>MAETVLYEEALNAMHAALDAAGCVVREFHETAEHAQSAFCDYNAALRQSLAQYHSVRHKDFDKMFKNAVEAQKRCETELSLSVCQFLSEQTELSQEVLRELTSLPKVEQAQHARRVAEVAALTKKFVELQHKRREELLQLFRDFRAEQEAFSAQLRTCIAKAKELRLKDLKAMFEKFQRDSEERIRQTQARRREVAEMLQRFKLQRLKHSKTVHHVRENA</sequence>
<name>A0A395LVU3_9BACT</name>
<evidence type="ECO:0000313" key="2">
    <source>
        <dbReference type="Proteomes" id="UP000266389"/>
    </source>
</evidence>